<dbReference type="KEGG" id="strr:EKD16_18560"/>
<evidence type="ECO:0000313" key="1">
    <source>
        <dbReference type="EMBL" id="QBI55476.1"/>
    </source>
</evidence>
<proteinExistence type="predicted"/>
<sequence length="200" mass="22029">MAHQAADLAYPQQAVELAGASVEGRRYTRASQRERALLGVVRARSLATHGRGREARKALLRAEDDLGAAKPGDDEPSRVWFFSEAALAHETARTLWALGELNGAESEFQRSVRTRKADTFSRTHAVTLGYLGALEAQQGSVEAACHVWHQALDVMQDVQSGRARETVVTMRRMLSPYRKRGIGAVADLDERARHVLGRVT</sequence>
<gene>
    <name evidence="1" type="ORF">EKD16_18560</name>
</gene>
<reference evidence="1 2" key="1">
    <citation type="submission" date="2019-02" db="EMBL/GenBank/DDBJ databases">
        <authorList>
            <person name="Khodamoradi S."/>
            <person name="Hahnke R.L."/>
            <person name="Kaempfer P."/>
            <person name="Schumann P."/>
            <person name="Rohde M."/>
            <person name="Steinert M."/>
            <person name="Luzhetskyy A."/>
            <person name="Wink J."/>
            <person name="Ruckert C."/>
        </authorList>
    </citation>
    <scope>NUCLEOTIDE SEQUENCE [LARGE SCALE GENOMIC DNA]</scope>
    <source>
        <strain evidence="1 2">M2</strain>
    </source>
</reference>
<dbReference type="Gene3D" id="1.25.40.10">
    <property type="entry name" value="Tetratricopeptide repeat domain"/>
    <property type="match status" value="1"/>
</dbReference>
<keyword evidence="2" id="KW-1185">Reference proteome</keyword>
<name>A0A4P6Q457_9ACTN</name>
<dbReference type="SUPFAM" id="SSF48452">
    <property type="entry name" value="TPR-like"/>
    <property type="match status" value="1"/>
</dbReference>
<evidence type="ECO:0000313" key="2">
    <source>
        <dbReference type="Proteomes" id="UP000292235"/>
    </source>
</evidence>
<dbReference type="InterPro" id="IPR011990">
    <property type="entry name" value="TPR-like_helical_dom_sf"/>
</dbReference>
<dbReference type="EMBL" id="CP036455">
    <property type="protein sequence ID" value="QBI55476.1"/>
    <property type="molecule type" value="Genomic_DNA"/>
</dbReference>
<protein>
    <submittedName>
        <fullName evidence="1">Protein involved in sporulation</fullName>
    </submittedName>
</protein>
<dbReference type="Proteomes" id="UP000292235">
    <property type="component" value="Chromosome"/>
</dbReference>
<organism evidence="1 2">
    <name type="scientific">Streptomonospora litoralis</name>
    <dbReference type="NCBI Taxonomy" id="2498135"/>
    <lineage>
        <taxon>Bacteria</taxon>
        <taxon>Bacillati</taxon>
        <taxon>Actinomycetota</taxon>
        <taxon>Actinomycetes</taxon>
        <taxon>Streptosporangiales</taxon>
        <taxon>Nocardiopsidaceae</taxon>
        <taxon>Streptomonospora</taxon>
    </lineage>
</organism>
<accession>A0A4P6Q457</accession>
<dbReference type="AlphaFoldDB" id="A0A4P6Q457"/>
<dbReference type="RefSeq" id="WP_207391342.1">
    <property type="nucleotide sequence ID" value="NZ_CP036455.1"/>
</dbReference>